<proteinExistence type="inferred from homology"/>
<accession>A0ABY4G9Q5</accession>
<dbReference type="PANTHER" id="PTHR11712">
    <property type="entry name" value="POLYKETIDE SYNTHASE-RELATED"/>
    <property type="match status" value="1"/>
</dbReference>
<dbReference type="InterPro" id="IPR016039">
    <property type="entry name" value="Thiolase-like"/>
</dbReference>
<dbReference type="Pfam" id="PF00109">
    <property type="entry name" value="ketoacyl-synt"/>
    <property type="match status" value="1"/>
</dbReference>
<dbReference type="PROSITE" id="PS52004">
    <property type="entry name" value="KS3_2"/>
    <property type="match status" value="1"/>
</dbReference>
<dbReference type="SMART" id="SM00825">
    <property type="entry name" value="PKS_KS"/>
    <property type="match status" value="1"/>
</dbReference>
<gene>
    <name evidence="5" type="ORF">MUN86_07240</name>
</gene>
<dbReference type="InterPro" id="IPR014030">
    <property type="entry name" value="Ketoacyl_synth_N"/>
</dbReference>
<comment type="similarity">
    <text evidence="1 3">Belongs to the thiolase-like superfamily. Beta-ketoacyl-ACP synthases family.</text>
</comment>
<protein>
    <submittedName>
        <fullName evidence="5">Beta-ketoacyl-ACP reductase</fullName>
    </submittedName>
</protein>
<dbReference type="PANTHER" id="PTHR11712:SF347">
    <property type="entry name" value="BETA KETOACYL-ACYL CARRIER PROTEIN SYNTHASE"/>
    <property type="match status" value="1"/>
</dbReference>
<organism evidence="5 6">
    <name type="scientific">Hymenobacter volaticus</name>
    <dbReference type="NCBI Taxonomy" id="2932254"/>
    <lineage>
        <taxon>Bacteria</taxon>
        <taxon>Pseudomonadati</taxon>
        <taxon>Bacteroidota</taxon>
        <taxon>Cytophagia</taxon>
        <taxon>Cytophagales</taxon>
        <taxon>Hymenobacteraceae</taxon>
        <taxon>Hymenobacter</taxon>
    </lineage>
</organism>
<dbReference type="InterPro" id="IPR014031">
    <property type="entry name" value="Ketoacyl_synth_C"/>
</dbReference>
<reference evidence="5" key="1">
    <citation type="submission" date="2022-04" db="EMBL/GenBank/DDBJ databases">
        <title>Hymenobacter sp. isolated from the air.</title>
        <authorList>
            <person name="Won M."/>
            <person name="Lee C.-M."/>
            <person name="Woen H.-Y."/>
            <person name="Kwon S.-W."/>
        </authorList>
    </citation>
    <scope>NUCLEOTIDE SEQUENCE</scope>
    <source>
        <strain evidence="5">5420S-77</strain>
    </source>
</reference>
<keyword evidence="2 3" id="KW-0808">Transferase</keyword>
<dbReference type="InterPro" id="IPR000794">
    <property type="entry name" value="Beta-ketoacyl_synthase"/>
</dbReference>
<dbReference type="Gene3D" id="3.40.47.10">
    <property type="match status" value="2"/>
</dbReference>
<feature type="domain" description="Ketosynthase family 3 (KS3)" evidence="4">
    <location>
        <begin position="1"/>
        <end position="441"/>
    </location>
</feature>
<dbReference type="RefSeq" id="WP_245123508.1">
    <property type="nucleotide sequence ID" value="NZ_CP095061.1"/>
</dbReference>
<sequence length="481" mass="50520">MPNAEGLIVIRGRGRACALGTNLAAYSASEASPFQTRSVVAHQLPVAALPATTEEAVAALRRAHPAYRQLDRTVLLALLAARQATTEAGWVTEASGTVVEQLTAVETPIANSVLTKAAASHNTGTLNQQTSIPNQQPEISVSIGSSRGATERLEQFHREFLADGVVPVAASPLTTLGNVASWVAFDAGSTGGAALSHSSTCSSAFQALGNAVAWLRAGMATRFLAGGTEAPLTDFTLTQMHTLGIYSTFPATDWPCRPGAGRPSSFVLGEGAAVFALEKVDASALTIELQQPGQPVFVLEAVGFGFEAIASKTGLSPDGQHFQQAIGHALRQAGRTPTDIDAVVLHSPGTPAGDASERAALRTIFGEELPPLLSNKWLVGHTLGASAALSLDFALHVLATQQWLPVPFATDLAPAPTRPIRRILVNAAGFGVMQLVCWYRCSSARCLWCLISNIEKHDCLVSNGPAPYPICGWLLLQNQED</sequence>
<dbReference type="InterPro" id="IPR020841">
    <property type="entry name" value="PKS_Beta-ketoAc_synthase_dom"/>
</dbReference>
<dbReference type="Pfam" id="PF02801">
    <property type="entry name" value="Ketoacyl-synt_C"/>
    <property type="match status" value="1"/>
</dbReference>
<dbReference type="EMBL" id="CP095061">
    <property type="protein sequence ID" value="UOQ67650.1"/>
    <property type="molecule type" value="Genomic_DNA"/>
</dbReference>
<evidence type="ECO:0000259" key="4">
    <source>
        <dbReference type="PROSITE" id="PS52004"/>
    </source>
</evidence>
<evidence type="ECO:0000256" key="2">
    <source>
        <dbReference type="ARBA" id="ARBA00022679"/>
    </source>
</evidence>
<evidence type="ECO:0000313" key="5">
    <source>
        <dbReference type="EMBL" id="UOQ67650.1"/>
    </source>
</evidence>
<evidence type="ECO:0000256" key="1">
    <source>
        <dbReference type="ARBA" id="ARBA00008467"/>
    </source>
</evidence>
<keyword evidence="6" id="KW-1185">Reference proteome</keyword>
<dbReference type="Proteomes" id="UP000830401">
    <property type="component" value="Chromosome"/>
</dbReference>
<evidence type="ECO:0000256" key="3">
    <source>
        <dbReference type="RuleBase" id="RU003694"/>
    </source>
</evidence>
<evidence type="ECO:0000313" key="6">
    <source>
        <dbReference type="Proteomes" id="UP000830401"/>
    </source>
</evidence>
<name>A0ABY4G9Q5_9BACT</name>
<dbReference type="SUPFAM" id="SSF53901">
    <property type="entry name" value="Thiolase-like"/>
    <property type="match status" value="1"/>
</dbReference>